<dbReference type="InterPro" id="IPR029058">
    <property type="entry name" value="AB_hydrolase_fold"/>
</dbReference>
<evidence type="ECO:0000259" key="3">
    <source>
        <dbReference type="Pfam" id="PF02230"/>
    </source>
</evidence>
<dbReference type="Pfam" id="PF02230">
    <property type="entry name" value="Abhydrolase_2"/>
    <property type="match status" value="1"/>
</dbReference>
<dbReference type="EMBL" id="JADOER010000004">
    <property type="protein sequence ID" value="MBT9311862.1"/>
    <property type="molecule type" value="Genomic_DNA"/>
</dbReference>
<evidence type="ECO:0000313" key="5">
    <source>
        <dbReference type="Proteomes" id="UP001196661"/>
    </source>
</evidence>
<protein>
    <submittedName>
        <fullName evidence="4">Prolyl oligopeptidase family serine peptidase</fullName>
    </submittedName>
</protein>
<organism evidence="4 5">
    <name type="scientific">Leptothoe kymatousa TAU-MAC 1615</name>
    <dbReference type="NCBI Taxonomy" id="2364775"/>
    <lineage>
        <taxon>Bacteria</taxon>
        <taxon>Bacillati</taxon>
        <taxon>Cyanobacteriota</taxon>
        <taxon>Cyanophyceae</taxon>
        <taxon>Nodosilineales</taxon>
        <taxon>Cymatolegaceae</taxon>
        <taxon>Leptothoe</taxon>
        <taxon>Leptothoe kymatousa</taxon>
    </lineage>
</organism>
<dbReference type="Proteomes" id="UP001196661">
    <property type="component" value="Unassembled WGS sequence"/>
</dbReference>
<dbReference type="PANTHER" id="PTHR43037">
    <property type="entry name" value="UNNAMED PRODUCT-RELATED"/>
    <property type="match status" value="1"/>
</dbReference>
<gene>
    <name evidence="4" type="ORF">IXB28_06565</name>
</gene>
<dbReference type="Gene3D" id="3.40.50.1820">
    <property type="entry name" value="alpha/beta hydrolase"/>
    <property type="match status" value="1"/>
</dbReference>
<dbReference type="InterPro" id="IPR003140">
    <property type="entry name" value="PLipase/COase/thioEstase"/>
</dbReference>
<feature type="chain" id="PRO_5045049702" evidence="2">
    <location>
        <begin position="22"/>
        <end position="262"/>
    </location>
</feature>
<evidence type="ECO:0000313" key="4">
    <source>
        <dbReference type="EMBL" id="MBT9311862.1"/>
    </source>
</evidence>
<evidence type="ECO:0000256" key="2">
    <source>
        <dbReference type="SAM" id="SignalP"/>
    </source>
</evidence>
<feature type="signal peptide" evidence="2">
    <location>
        <begin position="1"/>
        <end position="21"/>
    </location>
</feature>
<dbReference type="PANTHER" id="PTHR43037:SF1">
    <property type="entry name" value="BLL1128 PROTEIN"/>
    <property type="match status" value="1"/>
</dbReference>
<evidence type="ECO:0000256" key="1">
    <source>
        <dbReference type="ARBA" id="ARBA00022729"/>
    </source>
</evidence>
<dbReference type="SUPFAM" id="SSF53474">
    <property type="entry name" value="alpha/beta-Hydrolases"/>
    <property type="match status" value="1"/>
</dbReference>
<name>A0ABS5Y239_9CYAN</name>
<keyword evidence="1 2" id="KW-0732">Signal</keyword>
<reference evidence="4 5" key="1">
    <citation type="journal article" date="2021" name="Mar. Drugs">
        <title>Genome Reduction and Secondary Metabolism of the Marine Sponge-Associated Cyanobacterium Leptothoe.</title>
        <authorList>
            <person name="Konstantinou D."/>
            <person name="Popin R.V."/>
            <person name="Fewer D.P."/>
            <person name="Sivonen K."/>
            <person name="Gkelis S."/>
        </authorList>
    </citation>
    <scope>NUCLEOTIDE SEQUENCE [LARGE SCALE GENOMIC DNA]</scope>
    <source>
        <strain evidence="4 5">TAU-MAC 1615</strain>
    </source>
</reference>
<sequence>MNTMPAFLTAAIVLVPGTALAQVTETGFLDRTLTLDGTEYAYQVYVPRNYEAAGEWPAVLFLHGADEYGDEGLKQTDVGLGSAIRSNPERWPTLAIFPQVPEDADLIWQDLAGQIAMAALDETVEEFSIDESRVYLTGLSLGGEGTWYLGYTYPERFAALVPICGYVAGMDGFPSFVPDSSADIYADVAERIQEIPIWIFHGDADDVVPVEESRQMMAALESVDANVQYTEFSGIGHNAWDPAYADEALPMWLFEQQQEQQQ</sequence>
<feature type="domain" description="Phospholipase/carboxylesterase/thioesterase" evidence="3">
    <location>
        <begin position="120"/>
        <end position="241"/>
    </location>
</feature>
<proteinExistence type="predicted"/>
<dbReference type="InterPro" id="IPR050955">
    <property type="entry name" value="Plant_Biomass_Hydrol_Est"/>
</dbReference>
<comment type="caution">
    <text evidence="4">The sequence shown here is derived from an EMBL/GenBank/DDBJ whole genome shotgun (WGS) entry which is preliminary data.</text>
</comment>
<accession>A0ABS5Y239</accession>
<keyword evidence="5" id="KW-1185">Reference proteome</keyword>